<evidence type="ECO:0000313" key="3">
    <source>
        <dbReference type="Proteomes" id="UP000244898"/>
    </source>
</evidence>
<organism evidence="2 3">
    <name type="scientific">Falsiruegeria mediterranea M17</name>
    <dbReference type="NCBI Taxonomy" id="1200281"/>
    <lineage>
        <taxon>Bacteria</taxon>
        <taxon>Pseudomonadati</taxon>
        <taxon>Pseudomonadota</taxon>
        <taxon>Alphaproteobacteria</taxon>
        <taxon>Rhodobacterales</taxon>
        <taxon>Roseobacteraceae</taxon>
        <taxon>Falsiruegeria</taxon>
    </lineage>
</organism>
<name>A0A2R8CB56_9RHOB</name>
<dbReference type="InterPro" id="IPR046705">
    <property type="entry name" value="DUF6778"/>
</dbReference>
<dbReference type="Proteomes" id="UP000244898">
    <property type="component" value="Unassembled WGS sequence"/>
</dbReference>
<reference evidence="3" key="1">
    <citation type="submission" date="2018-03" db="EMBL/GenBank/DDBJ databases">
        <authorList>
            <person name="Rodrigo-Torres L."/>
            <person name="Arahal R. D."/>
            <person name="Lucena T."/>
        </authorList>
    </citation>
    <scope>NUCLEOTIDE SEQUENCE [LARGE SCALE GENOMIC DNA]</scope>
    <source>
        <strain evidence="3">CECT 7615</strain>
    </source>
</reference>
<feature type="chain" id="PRO_5015334492" description="Lipoprotein" evidence="1">
    <location>
        <begin position="21"/>
        <end position="259"/>
    </location>
</feature>
<sequence length="259" mass="27611">MKSMRLIMLMGLGLTVSACAAVDVPTRNAPYEQLPDGAVAAPAGYELTQVERQPIPTAAVGQVAIAASRAATDDASTGLANALTIVPGQAPVSVNTVTVLVPRALKVSEANRYLPRGDIVWREDPIGDRHAQVQKIVQAAIVQGVTPLNGPASVDVVIQVKRFHALTEKARYTTGGVHSITFDLVLKNPKTGENVVPVREVRADLDAFGGQQALQAEARGLTQKVRITNHLAEVIRQELTNPEGYKNASLGFFQVLNNI</sequence>
<dbReference type="OrthoDB" id="7836640at2"/>
<keyword evidence="3" id="KW-1185">Reference proteome</keyword>
<keyword evidence="1" id="KW-0732">Signal</keyword>
<dbReference type="EMBL" id="ONZG01000008">
    <property type="protein sequence ID" value="SPJ29598.1"/>
    <property type="molecule type" value="Genomic_DNA"/>
</dbReference>
<accession>A0A2R8CB56</accession>
<dbReference type="Pfam" id="PF20569">
    <property type="entry name" value="DUF6778"/>
    <property type="match status" value="1"/>
</dbReference>
<dbReference type="AlphaFoldDB" id="A0A2R8CB56"/>
<evidence type="ECO:0008006" key="4">
    <source>
        <dbReference type="Google" id="ProtNLM"/>
    </source>
</evidence>
<gene>
    <name evidence="2" type="ORF">TRM7615_03118</name>
</gene>
<protein>
    <recommendedName>
        <fullName evidence="4">Lipoprotein</fullName>
    </recommendedName>
</protein>
<proteinExistence type="predicted"/>
<evidence type="ECO:0000313" key="2">
    <source>
        <dbReference type="EMBL" id="SPJ29598.1"/>
    </source>
</evidence>
<evidence type="ECO:0000256" key="1">
    <source>
        <dbReference type="SAM" id="SignalP"/>
    </source>
</evidence>
<dbReference type="RefSeq" id="WP_108789135.1">
    <property type="nucleotide sequence ID" value="NZ_ONZG01000008.1"/>
</dbReference>
<dbReference type="PROSITE" id="PS51257">
    <property type="entry name" value="PROKAR_LIPOPROTEIN"/>
    <property type="match status" value="1"/>
</dbReference>
<feature type="signal peptide" evidence="1">
    <location>
        <begin position="1"/>
        <end position="20"/>
    </location>
</feature>